<dbReference type="PANTHER" id="PTHR15590">
    <property type="entry name" value="CX9C MOTIF-CONTAINING PROTEIN 4"/>
    <property type="match status" value="1"/>
</dbReference>
<gene>
    <name evidence="6" type="ORF">LSTR_LSTR008812</name>
</gene>
<dbReference type="FunCoup" id="A0A482X3Y3">
    <property type="interactions" value="17"/>
</dbReference>
<dbReference type="InterPro" id="IPR009069">
    <property type="entry name" value="Cys_alpha_HP_mot_SF"/>
</dbReference>
<keyword evidence="4 5" id="KW-1015">Disulfide bond</keyword>
<dbReference type="EMBL" id="QKKF02018494">
    <property type="protein sequence ID" value="RZF40382.1"/>
    <property type="molecule type" value="Genomic_DNA"/>
</dbReference>
<comment type="similarity">
    <text evidence="2">Belongs to the CMC4 family.</text>
</comment>
<dbReference type="STRING" id="195883.A0A482X3Y3"/>
<keyword evidence="3" id="KW-0496">Mitochondrion</keyword>
<evidence type="ECO:0000256" key="1">
    <source>
        <dbReference type="ARBA" id="ARBA00004173"/>
    </source>
</evidence>
<dbReference type="InParanoid" id="A0A482X3Y3"/>
<protein>
    <recommendedName>
        <fullName evidence="8">Cx9C motif-containing protein 4</fullName>
    </recommendedName>
</protein>
<dbReference type="Proteomes" id="UP000291343">
    <property type="component" value="Unassembled WGS sequence"/>
</dbReference>
<name>A0A482X3Y3_LAOST</name>
<evidence type="ECO:0000256" key="3">
    <source>
        <dbReference type="ARBA" id="ARBA00023128"/>
    </source>
</evidence>
<organism evidence="6 7">
    <name type="scientific">Laodelphax striatellus</name>
    <name type="common">Small brown planthopper</name>
    <name type="synonym">Delphax striatella</name>
    <dbReference type="NCBI Taxonomy" id="195883"/>
    <lineage>
        <taxon>Eukaryota</taxon>
        <taxon>Metazoa</taxon>
        <taxon>Ecdysozoa</taxon>
        <taxon>Arthropoda</taxon>
        <taxon>Hexapoda</taxon>
        <taxon>Insecta</taxon>
        <taxon>Pterygota</taxon>
        <taxon>Neoptera</taxon>
        <taxon>Paraneoptera</taxon>
        <taxon>Hemiptera</taxon>
        <taxon>Auchenorrhyncha</taxon>
        <taxon>Fulgoroidea</taxon>
        <taxon>Delphacidae</taxon>
        <taxon>Criomorphinae</taxon>
        <taxon>Laodelphax</taxon>
    </lineage>
</organism>
<feature type="disulfide bond" evidence="5">
    <location>
        <begin position="39"/>
        <end position="49"/>
    </location>
</feature>
<evidence type="ECO:0000313" key="7">
    <source>
        <dbReference type="Proteomes" id="UP000291343"/>
    </source>
</evidence>
<dbReference type="SMR" id="A0A482X3Y3"/>
<dbReference type="OrthoDB" id="13601at2759"/>
<dbReference type="InterPro" id="IPR027179">
    <property type="entry name" value="CMC4"/>
</dbReference>
<dbReference type="PANTHER" id="PTHR15590:SF0">
    <property type="entry name" value="CX9C MOTIF-CONTAINING PROTEIN 4"/>
    <property type="match status" value="1"/>
</dbReference>
<evidence type="ECO:0000256" key="2">
    <source>
        <dbReference type="ARBA" id="ARBA00009858"/>
    </source>
</evidence>
<proteinExistence type="inferred from homology"/>
<evidence type="ECO:0008006" key="8">
    <source>
        <dbReference type="Google" id="ProtNLM"/>
    </source>
</evidence>
<dbReference type="PROSITE" id="PS51808">
    <property type="entry name" value="CHCH"/>
    <property type="match status" value="1"/>
</dbReference>
<evidence type="ECO:0000313" key="6">
    <source>
        <dbReference type="EMBL" id="RZF40382.1"/>
    </source>
</evidence>
<accession>A0A482X3Y3</accession>
<dbReference type="GO" id="GO:0005758">
    <property type="term" value="C:mitochondrial intermembrane space"/>
    <property type="evidence" value="ECO:0007669"/>
    <property type="project" value="TreeGrafter"/>
</dbReference>
<comment type="subcellular location">
    <subcellularLocation>
        <location evidence="1">Mitochondrion</location>
    </subcellularLocation>
</comment>
<comment type="caution">
    <text evidence="6">The sequence shown here is derived from an EMBL/GenBank/DDBJ whole genome shotgun (WGS) entry which is preliminary data.</text>
</comment>
<evidence type="ECO:0000256" key="5">
    <source>
        <dbReference type="PIRSR" id="PIRSR627179-50"/>
    </source>
</evidence>
<feature type="disulfide bond" evidence="5">
    <location>
        <begin position="7"/>
        <end position="38"/>
    </location>
</feature>
<keyword evidence="7" id="KW-1185">Reference proteome</keyword>
<reference evidence="6 7" key="1">
    <citation type="journal article" date="2017" name="Gigascience">
        <title>Genome sequence of the small brown planthopper, Laodelphax striatellus.</title>
        <authorList>
            <person name="Zhu J."/>
            <person name="Jiang F."/>
            <person name="Wang X."/>
            <person name="Yang P."/>
            <person name="Bao Y."/>
            <person name="Zhao W."/>
            <person name="Wang W."/>
            <person name="Lu H."/>
            <person name="Wang Q."/>
            <person name="Cui N."/>
            <person name="Li J."/>
            <person name="Chen X."/>
            <person name="Luo L."/>
            <person name="Yu J."/>
            <person name="Kang L."/>
            <person name="Cui F."/>
        </authorList>
    </citation>
    <scope>NUCLEOTIDE SEQUENCE [LARGE SCALE GENOMIC DNA]</scope>
    <source>
        <strain evidence="6">Lst14</strain>
    </source>
</reference>
<evidence type="ECO:0000256" key="4">
    <source>
        <dbReference type="ARBA" id="ARBA00023157"/>
    </source>
</evidence>
<dbReference type="SUPFAM" id="SSF47072">
    <property type="entry name" value="Cysteine alpha-hairpin motif"/>
    <property type="match status" value="1"/>
</dbReference>
<dbReference type="Pfam" id="PF08991">
    <property type="entry name" value="CMC4"/>
    <property type="match status" value="1"/>
</dbReference>
<sequence length="72" mass="8349">MPYKDPCKKFACEIQRCLKENDFQESRCLHCIENLRKCCVTWKPHSISCSGIDIESKDRNIDGAKKSDRNAI</sequence>
<dbReference type="Gene3D" id="1.10.287.1130">
    <property type="entry name" value="CytochromE C oxidase copper chaperone"/>
    <property type="match status" value="1"/>
</dbReference>
<dbReference type="AlphaFoldDB" id="A0A482X3Y3"/>
<feature type="disulfide bond" evidence="5">
    <location>
        <begin position="17"/>
        <end position="28"/>
    </location>
</feature>